<dbReference type="SUPFAM" id="SSF51261">
    <property type="entry name" value="Duplicated hybrid motif"/>
    <property type="match status" value="1"/>
</dbReference>
<evidence type="ECO:0000313" key="4">
    <source>
        <dbReference type="Proteomes" id="UP000580474"/>
    </source>
</evidence>
<sequence>MAKHREESGHTPKTALRESLLNSFRPRSESKTSRVSTRNKIAAAVVAAGAFAAVGQPLAANADKSTENQAVRPVADQHVAAQQQLAASVNGVHGTPASVQLLDAQPAQGAHQEAQKVAKGEAIAQQKAKAVADQKAAKEAADKEAADKQAAEKKAAEAKQAETKQAASAQPAKASNGYVKPAEGTFTSGFGSRWGSTHKGIDIANSIGTPIVSVSGGEVISAGPASGFGQWVRVQHNDGTITVYGHVNTIDVNVGDKVSAGDKIATIGNKGQSTGPHLHFEVIEGGSKTNPLPWLQEHGISVK</sequence>
<organism evidence="3 4">
    <name type="scientific">Saccharopolyspora gloriosae</name>
    <dbReference type="NCBI Taxonomy" id="455344"/>
    <lineage>
        <taxon>Bacteria</taxon>
        <taxon>Bacillati</taxon>
        <taxon>Actinomycetota</taxon>
        <taxon>Actinomycetes</taxon>
        <taxon>Pseudonocardiales</taxon>
        <taxon>Pseudonocardiaceae</taxon>
        <taxon>Saccharopolyspora</taxon>
    </lineage>
</organism>
<dbReference type="Proteomes" id="UP000580474">
    <property type="component" value="Unassembled WGS sequence"/>
</dbReference>
<evidence type="ECO:0000313" key="3">
    <source>
        <dbReference type="EMBL" id="MBB5071083.1"/>
    </source>
</evidence>
<dbReference type="GO" id="GO:0004222">
    <property type="term" value="F:metalloendopeptidase activity"/>
    <property type="evidence" value="ECO:0007669"/>
    <property type="project" value="TreeGrafter"/>
</dbReference>
<evidence type="ECO:0000259" key="2">
    <source>
        <dbReference type="Pfam" id="PF01551"/>
    </source>
</evidence>
<feature type="compositionally biased region" description="Basic and acidic residues" evidence="1">
    <location>
        <begin position="139"/>
        <end position="162"/>
    </location>
</feature>
<dbReference type="CDD" id="cd12797">
    <property type="entry name" value="M23_peptidase"/>
    <property type="match status" value="1"/>
</dbReference>
<dbReference type="Gene3D" id="2.70.70.10">
    <property type="entry name" value="Glucose Permease (Domain IIA)"/>
    <property type="match status" value="1"/>
</dbReference>
<dbReference type="EMBL" id="JACHIV010000001">
    <property type="protein sequence ID" value="MBB5071083.1"/>
    <property type="molecule type" value="Genomic_DNA"/>
</dbReference>
<dbReference type="PANTHER" id="PTHR21666">
    <property type="entry name" value="PEPTIDASE-RELATED"/>
    <property type="match status" value="1"/>
</dbReference>
<dbReference type="Pfam" id="PF01551">
    <property type="entry name" value="Peptidase_M23"/>
    <property type="match status" value="1"/>
</dbReference>
<dbReference type="InterPro" id="IPR011055">
    <property type="entry name" value="Dup_hybrid_motif"/>
</dbReference>
<dbReference type="RefSeq" id="WP_184481155.1">
    <property type="nucleotide sequence ID" value="NZ_JACHIV010000001.1"/>
</dbReference>
<reference evidence="3 4" key="1">
    <citation type="submission" date="2020-08" db="EMBL/GenBank/DDBJ databases">
        <title>Sequencing the genomes of 1000 actinobacteria strains.</title>
        <authorList>
            <person name="Klenk H.-P."/>
        </authorList>
    </citation>
    <scope>NUCLEOTIDE SEQUENCE [LARGE SCALE GENOMIC DNA]</scope>
    <source>
        <strain evidence="3 4">DSM 45582</strain>
    </source>
</reference>
<gene>
    <name evidence="3" type="ORF">BJ969_004171</name>
</gene>
<dbReference type="AlphaFoldDB" id="A0A840NLT9"/>
<feature type="compositionally biased region" description="Basic and acidic residues" evidence="1">
    <location>
        <begin position="1"/>
        <end position="10"/>
    </location>
</feature>
<dbReference type="InterPro" id="IPR016047">
    <property type="entry name" value="M23ase_b-sheet_dom"/>
</dbReference>
<feature type="domain" description="M23ase beta-sheet core" evidence="2">
    <location>
        <begin position="197"/>
        <end position="291"/>
    </location>
</feature>
<comment type="caution">
    <text evidence="3">The sequence shown here is derived from an EMBL/GenBank/DDBJ whole genome shotgun (WGS) entry which is preliminary data.</text>
</comment>
<name>A0A840NLT9_9PSEU</name>
<feature type="compositionally biased region" description="Low complexity" evidence="1">
    <location>
        <begin position="163"/>
        <end position="175"/>
    </location>
</feature>
<feature type="region of interest" description="Disordered" evidence="1">
    <location>
        <begin position="139"/>
        <end position="177"/>
    </location>
</feature>
<evidence type="ECO:0000256" key="1">
    <source>
        <dbReference type="SAM" id="MobiDB-lite"/>
    </source>
</evidence>
<keyword evidence="3" id="KW-0378">Hydrolase</keyword>
<feature type="region of interest" description="Disordered" evidence="1">
    <location>
        <begin position="1"/>
        <end position="38"/>
    </location>
</feature>
<keyword evidence="4" id="KW-1185">Reference proteome</keyword>
<dbReference type="PANTHER" id="PTHR21666:SF270">
    <property type="entry name" value="MUREIN HYDROLASE ACTIVATOR ENVC"/>
    <property type="match status" value="1"/>
</dbReference>
<protein>
    <submittedName>
        <fullName evidence="3">Murein DD-endopeptidase MepM/ murein hydrolase activator NlpD</fullName>
    </submittedName>
</protein>
<proteinExistence type="predicted"/>
<accession>A0A840NLT9</accession>
<dbReference type="InterPro" id="IPR050570">
    <property type="entry name" value="Cell_wall_metabolism_enzyme"/>
</dbReference>